<accession>A0A3D9UMG2</accession>
<name>A0A3D9UMG2_9MICO</name>
<evidence type="ECO:0000313" key="1">
    <source>
        <dbReference type="EMBL" id="REF30642.1"/>
    </source>
</evidence>
<dbReference type="EMBL" id="QTUA01000001">
    <property type="protein sequence ID" value="REF30642.1"/>
    <property type="molecule type" value="Genomic_DNA"/>
</dbReference>
<protein>
    <recommendedName>
        <fullName evidence="3">Phage terminase small subunit</fullName>
    </recommendedName>
</protein>
<gene>
    <name evidence="1" type="ORF">DFJ65_1657</name>
</gene>
<dbReference type="Proteomes" id="UP000256253">
    <property type="component" value="Unassembled WGS sequence"/>
</dbReference>
<sequence>MTTQKPPSGLSAPGAALWAAITSEYELAQHELAVLLEACRTVDVLQQLDDLVRTDGVTNTSPQGVRAHPALVEARQQRLTLAKLFAALAIPADVDTAARGRLKVAR</sequence>
<comment type="caution">
    <text evidence="1">The sequence shown here is derived from an EMBL/GenBank/DDBJ whole genome shotgun (WGS) entry which is preliminary data.</text>
</comment>
<dbReference type="OrthoDB" id="3405462at2"/>
<reference evidence="1 2" key="1">
    <citation type="submission" date="2018-08" db="EMBL/GenBank/DDBJ databases">
        <title>Sequencing the genomes of 1000 actinobacteria strains.</title>
        <authorList>
            <person name="Klenk H.-P."/>
        </authorList>
    </citation>
    <scope>NUCLEOTIDE SEQUENCE [LARGE SCALE GENOMIC DNA]</scope>
    <source>
        <strain evidence="1 2">DSM 22967</strain>
    </source>
</reference>
<dbReference type="RefSeq" id="WP_115922602.1">
    <property type="nucleotide sequence ID" value="NZ_QTUA01000001.1"/>
</dbReference>
<dbReference type="AlphaFoldDB" id="A0A3D9UMG2"/>
<evidence type="ECO:0000313" key="2">
    <source>
        <dbReference type="Proteomes" id="UP000256253"/>
    </source>
</evidence>
<keyword evidence="2" id="KW-1185">Reference proteome</keyword>
<organism evidence="1 2">
    <name type="scientific">Calidifontibacter indicus</name>
    <dbReference type="NCBI Taxonomy" id="419650"/>
    <lineage>
        <taxon>Bacteria</taxon>
        <taxon>Bacillati</taxon>
        <taxon>Actinomycetota</taxon>
        <taxon>Actinomycetes</taxon>
        <taxon>Micrococcales</taxon>
        <taxon>Dermacoccaceae</taxon>
        <taxon>Calidifontibacter</taxon>
    </lineage>
</organism>
<proteinExistence type="predicted"/>
<evidence type="ECO:0008006" key="3">
    <source>
        <dbReference type="Google" id="ProtNLM"/>
    </source>
</evidence>